<keyword evidence="2" id="KW-0732">Signal</keyword>
<evidence type="ECO:0000256" key="1">
    <source>
        <dbReference type="SAM" id="MobiDB-lite"/>
    </source>
</evidence>
<dbReference type="Proteomes" id="UP000604825">
    <property type="component" value="Unassembled WGS sequence"/>
</dbReference>
<accession>A0A811NTI9</accession>
<evidence type="ECO:0000313" key="4">
    <source>
        <dbReference type="Proteomes" id="UP000604825"/>
    </source>
</evidence>
<evidence type="ECO:0008006" key="5">
    <source>
        <dbReference type="Google" id="ProtNLM"/>
    </source>
</evidence>
<gene>
    <name evidence="3" type="ORF">NCGR_LOCUS20338</name>
</gene>
<feature type="compositionally biased region" description="Low complexity" evidence="1">
    <location>
        <begin position="66"/>
        <end position="82"/>
    </location>
</feature>
<dbReference type="Pfam" id="PF04720">
    <property type="entry name" value="PDDEXK_6"/>
    <property type="match status" value="1"/>
</dbReference>
<comment type="caution">
    <text evidence="3">The sequence shown here is derived from an EMBL/GenBank/DDBJ whole genome shotgun (WGS) entry which is preliminary data.</text>
</comment>
<feature type="chain" id="PRO_5032418271" description="Plant-specific domain TIGR01615 family protein" evidence="2">
    <location>
        <begin position="23"/>
        <end position="455"/>
    </location>
</feature>
<evidence type="ECO:0000313" key="3">
    <source>
        <dbReference type="EMBL" id="CAD6229845.1"/>
    </source>
</evidence>
<feature type="region of interest" description="Disordered" evidence="1">
    <location>
        <begin position="195"/>
        <end position="220"/>
    </location>
</feature>
<protein>
    <recommendedName>
        <fullName evidence="5">Plant-specific domain TIGR01615 family protein</fullName>
    </recommendedName>
</protein>
<reference evidence="3" key="1">
    <citation type="submission" date="2020-10" db="EMBL/GenBank/DDBJ databases">
        <authorList>
            <person name="Han B."/>
            <person name="Lu T."/>
            <person name="Zhao Q."/>
            <person name="Huang X."/>
            <person name="Zhao Y."/>
        </authorList>
    </citation>
    <scope>NUCLEOTIDE SEQUENCE</scope>
</reference>
<proteinExistence type="predicted"/>
<evidence type="ECO:0000256" key="2">
    <source>
        <dbReference type="SAM" id="SignalP"/>
    </source>
</evidence>
<sequence length="455" mass="49458">MSALPTRMFVGVLGTLLHPASTEAPGGYAGGSGMRSISSFIQACERKPRTETSGTREFLPSCGSNSSKAATKPPSSATTPVTAARRPIELVRTARRRGPVVEPLEPPGPRQRGLGERGCERELLDRLTWIRAVPVSQPTARPHLRVPNRLIRRISLGPTGDQLPLPVRHVPTLPETIDGEMSLSNMVLGFLEDFERDQRRPENDDDDDDEGSSGGDTAESKAFWQTQHSQLHEALAKTSLAESRIRADTEEAVKSMRAAACSCSCSRTGRPAARDCRLCMLRHVADRLRDAGYNSALCKSKWTSSPDIPSGEHSYVEVVVQTRSGKAVRVVVELSFRAEFEVARASAGYRALVTALPEAFVGRADRLRGVVKVMCAAAKQCMKENNMHMGPWRKHKYMQAKWLGTPERTTAAVAAAAATPVVVVPSVTVGSPEQQTKFRASMLTFDFGQTAVEAA</sequence>
<keyword evidence="4" id="KW-1185">Reference proteome</keyword>
<organism evidence="3 4">
    <name type="scientific">Miscanthus lutarioriparius</name>
    <dbReference type="NCBI Taxonomy" id="422564"/>
    <lineage>
        <taxon>Eukaryota</taxon>
        <taxon>Viridiplantae</taxon>
        <taxon>Streptophyta</taxon>
        <taxon>Embryophyta</taxon>
        <taxon>Tracheophyta</taxon>
        <taxon>Spermatophyta</taxon>
        <taxon>Magnoliopsida</taxon>
        <taxon>Liliopsida</taxon>
        <taxon>Poales</taxon>
        <taxon>Poaceae</taxon>
        <taxon>PACMAD clade</taxon>
        <taxon>Panicoideae</taxon>
        <taxon>Andropogonodae</taxon>
        <taxon>Andropogoneae</taxon>
        <taxon>Saccharinae</taxon>
        <taxon>Miscanthus</taxon>
    </lineage>
</organism>
<dbReference type="EMBL" id="CAJGYO010000005">
    <property type="protein sequence ID" value="CAD6229845.1"/>
    <property type="molecule type" value="Genomic_DNA"/>
</dbReference>
<dbReference type="AlphaFoldDB" id="A0A811NTI9"/>
<dbReference type="PANTHER" id="PTHR31579">
    <property type="entry name" value="OS03G0796600 PROTEIN"/>
    <property type="match status" value="1"/>
</dbReference>
<dbReference type="OrthoDB" id="691424at2759"/>
<dbReference type="NCBIfam" id="TIGR01615">
    <property type="entry name" value="A_thal_3542"/>
    <property type="match status" value="1"/>
</dbReference>
<name>A0A811NTI9_9POAL</name>
<feature type="region of interest" description="Disordered" evidence="1">
    <location>
        <begin position="45"/>
        <end position="82"/>
    </location>
</feature>
<feature type="signal peptide" evidence="2">
    <location>
        <begin position="1"/>
        <end position="22"/>
    </location>
</feature>
<dbReference type="InterPro" id="IPR006502">
    <property type="entry name" value="PDDEXK-like"/>
</dbReference>
<dbReference type="PANTHER" id="PTHR31579:SF58">
    <property type="entry name" value="PLANT-SPECIFIC DOMAIN TIGR01615 FAMILY PROTEIN"/>
    <property type="match status" value="1"/>
</dbReference>